<evidence type="ECO:0000256" key="7">
    <source>
        <dbReference type="ARBA" id="ARBA00034139"/>
    </source>
</evidence>
<organism evidence="11">
    <name type="scientific">Schistocephalus solidus</name>
    <name type="common">Tapeworm</name>
    <dbReference type="NCBI Taxonomy" id="70667"/>
    <lineage>
        <taxon>Eukaryota</taxon>
        <taxon>Metazoa</taxon>
        <taxon>Spiralia</taxon>
        <taxon>Lophotrochozoa</taxon>
        <taxon>Platyhelminthes</taxon>
        <taxon>Cestoda</taxon>
        <taxon>Eucestoda</taxon>
        <taxon>Diphyllobothriidea</taxon>
        <taxon>Diphyllobothriidae</taxon>
        <taxon>Schistocephalus</taxon>
    </lineage>
</organism>
<dbReference type="SUPFAM" id="SSF48452">
    <property type="entry name" value="TPR-like"/>
    <property type="match status" value="1"/>
</dbReference>
<feature type="non-terminal residue" evidence="11">
    <location>
        <position position="1"/>
    </location>
</feature>
<dbReference type="InterPro" id="IPR040111">
    <property type="entry name" value="ODAD4"/>
</dbReference>
<dbReference type="InterPro" id="IPR011990">
    <property type="entry name" value="TPR-like_helical_dom_sf"/>
</dbReference>
<keyword evidence="10" id="KW-0732">Signal</keyword>
<proteinExistence type="predicted"/>
<dbReference type="GO" id="GO:0005930">
    <property type="term" value="C:axoneme"/>
    <property type="evidence" value="ECO:0007669"/>
    <property type="project" value="UniProtKB-SubCell"/>
</dbReference>
<dbReference type="SMART" id="SM00028">
    <property type="entry name" value="TPR"/>
    <property type="match status" value="3"/>
</dbReference>
<accession>A0A0X3PKQ1</accession>
<dbReference type="PANTHER" id="PTHR23040">
    <property type="match status" value="1"/>
</dbReference>
<keyword evidence="2" id="KW-0963">Cytoplasm</keyword>
<evidence type="ECO:0000256" key="6">
    <source>
        <dbReference type="ARBA" id="ARBA00023273"/>
    </source>
</evidence>
<dbReference type="PROSITE" id="PS50005">
    <property type="entry name" value="TPR"/>
    <property type="match status" value="1"/>
</dbReference>
<feature type="signal peptide" evidence="10">
    <location>
        <begin position="1"/>
        <end position="19"/>
    </location>
</feature>
<name>A0A0X3PKQ1_SCHSO</name>
<dbReference type="Gene3D" id="1.25.40.10">
    <property type="entry name" value="Tetratricopeptide repeat domain"/>
    <property type="match status" value="1"/>
</dbReference>
<evidence type="ECO:0000256" key="4">
    <source>
        <dbReference type="ARBA" id="ARBA00022803"/>
    </source>
</evidence>
<keyword evidence="3" id="KW-0677">Repeat</keyword>
<dbReference type="PANTHER" id="PTHR23040:SF1">
    <property type="entry name" value="OUTER DYNEIN ARM-DOCKING COMPLEX SUBUNIT 4"/>
    <property type="match status" value="1"/>
</dbReference>
<gene>
    <name evidence="11" type="primary">TTC25</name>
    <name evidence="11" type="ORF">TR93331</name>
</gene>
<dbReference type="InterPro" id="IPR019734">
    <property type="entry name" value="TPR_rpt"/>
</dbReference>
<keyword evidence="4 9" id="KW-0802">TPR repeat</keyword>
<feature type="repeat" description="TPR" evidence="9">
    <location>
        <begin position="102"/>
        <end position="135"/>
    </location>
</feature>
<dbReference type="AlphaFoldDB" id="A0A0X3PKQ1"/>
<dbReference type="Pfam" id="PF14559">
    <property type="entry name" value="TPR_19"/>
    <property type="match status" value="1"/>
</dbReference>
<evidence type="ECO:0000256" key="1">
    <source>
        <dbReference type="ARBA" id="ARBA00004430"/>
    </source>
</evidence>
<evidence type="ECO:0000313" key="11">
    <source>
        <dbReference type="EMBL" id="JAP48872.1"/>
    </source>
</evidence>
<dbReference type="EMBL" id="GEEE01014353">
    <property type="protein sequence ID" value="JAP48872.1"/>
    <property type="molecule type" value="Transcribed_RNA"/>
</dbReference>
<evidence type="ECO:0000256" key="9">
    <source>
        <dbReference type="PROSITE-ProRule" id="PRU00339"/>
    </source>
</evidence>
<reference evidence="11" key="1">
    <citation type="submission" date="2016-01" db="EMBL/GenBank/DDBJ databases">
        <title>Reference transcriptome for the parasite Schistocephalus solidus: insights into the molecular evolution of parasitism.</title>
        <authorList>
            <person name="Hebert F.O."/>
            <person name="Grambauer S."/>
            <person name="Barber I."/>
            <person name="Landry C.R."/>
            <person name="Aubin-Horth N."/>
        </authorList>
    </citation>
    <scope>NUCLEOTIDE SEQUENCE</scope>
</reference>
<evidence type="ECO:0000256" key="10">
    <source>
        <dbReference type="SAM" id="SignalP"/>
    </source>
</evidence>
<evidence type="ECO:0000256" key="3">
    <source>
        <dbReference type="ARBA" id="ARBA00022737"/>
    </source>
</evidence>
<evidence type="ECO:0000256" key="2">
    <source>
        <dbReference type="ARBA" id="ARBA00022490"/>
    </source>
</evidence>
<sequence length="292" mass="33718">NVALTEAALALALVASRLAGMSDESREEVIYNAFDAYLNIGRHLIKRKAFARALLYLDEAQKLEETNVTCMLLRGTCYLYLTKLEQALEEGRKAHERKKKNPHAVLLMAEAYYRKGEFEEALTLFERGKRMRPSITAFQIGVYKCEQAIENNCGMDCNLELGPDLDLTAYYLHAFPPKVTRKAPEKKMGSKAVSAAKKVEKWPIDMPPEILNTLFGKEYPEYVYLRQLYEVEGKREKFLKQTGITLMPTVLPRIQRCEDNRKDVMVCANCLNRKCDLWYKMDPSMKHDRRLM</sequence>
<protein>
    <recommendedName>
        <fullName evidence="7">Outer dynein arm-docking complex subunit 4</fullName>
    </recommendedName>
    <alternativeName>
        <fullName evidence="8">Tetratricopeptide repeat protein 25</fullName>
    </alternativeName>
</protein>
<evidence type="ECO:0000256" key="5">
    <source>
        <dbReference type="ARBA" id="ARBA00023212"/>
    </source>
</evidence>
<evidence type="ECO:0000256" key="8">
    <source>
        <dbReference type="ARBA" id="ARBA00034143"/>
    </source>
</evidence>
<keyword evidence="5" id="KW-0206">Cytoskeleton</keyword>
<keyword evidence="6" id="KW-0966">Cell projection</keyword>
<comment type="subcellular location">
    <subcellularLocation>
        <location evidence="1">Cytoplasm</location>
        <location evidence="1">Cytoskeleton</location>
        <location evidence="1">Cilium axoneme</location>
    </subcellularLocation>
</comment>
<feature type="chain" id="PRO_5007051170" description="Outer dynein arm-docking complex subunit 4" evidence="10">
    <location>
        <begin position="20"/>
        <end position="292"/>
    </location>
</feature>